<evidence type="ECO:0000313" key="1">
    <source>
        <dbReference type="EMBL" id="CAA6810355.1"/>
    </source>
</evidence>
<protein>
    <submittedName>
        <fullName evidence="1">Uncharacterized protein</fullName>
    </submittedName>
</protein>
<dbReference type="EMBL" id="CACVAW010000040">
    <property type="protein sequence ID" value="CAA6810355.1"/>
    <property type="molecule type" value="Genomic_DNA"/>
</dbReference>
<proteinExistence type="predicted"/>
<reference evidence="1" key="1">
    <citation type="submission" date="2020-01" db="EMBL/GenBank/DDBJ databases">
        <authorList>
            <person name="Meier V. D."/>
            <person name="Meier V D."/>
        </authorList>
    </citation>
    <scope>NUCLEOTIDE SEQUENCE</scope>
    <source>
        <strain evidence="1">HLG_WM_MAG_12</strain>
    </source>
</reference>
<gene>
    <name evidence="1" type="ORF">HELGO_WM5989</name>
</gene>
<name>A0A6S6T0J7_9BACT</name>
<sequence>MKIKVLSLLLVILGLIASFGHIVKNDTIKGIGLLTVASPLPIVFTQHKGMETFAWDFSIVYKEGNFIKELQITPEIYSKFNQPYNYRNVVGAAFAYAPILPKNLVKSVLDYSFVDPAPLSKTFGLTQFKLSHIKLMSKTKNKKMIYTTKIGGTK</sequence>
<organism evidence="1">
    <name type="scientific">uncultured Campylobacterales bacterium</name>
    <dbReference type="NCBI Taxonomy" id="352960"/>
    <lineage>
        <taxon>Bacteria</taxon>
        <taxon>Pseudomonadati</taxon>
        <taxon>Campylobacterota</taxon>
        <taxon>Epsilonproteobacteria</taxon>
        <taxon>Campylobacterales</taxon>
        <taxon>environmental samples</taxon>
    </lineage>
</organism>
<dbReference type="AlphaFoldDB" id="A0A6S6T0J7"/>
<accession>A0A6S6T0J7</accession>